<dbReference type="Gene3D" id="3.30.110.60">
    <property type="entry name" value="YhbY-like"/>
    <property type="match status" value="1"/>
</dbReference>
<proteinExistence type="predicted"/>
<comment type="caution">
    <text evidence="4">The sequence shown here is derived from an EMBL/GenBank/DDBJ whole genome shotgun (WGS) entry which is preliminary data.</text>
</comment>
<accession>A0ABT1U3D6</accession>
<dbReference type="NCBIfam" id="TIGR00253">
    <property type="entry name" value="RNA_bind_YhbY"/>
    <property type="match status" value="1"/>
</dbReference>
<keyword evidence="1 2" id="KW-0694">RNA-binding</keyword>
<dbReference type="RefSeq" id="WP_256614705.1">
    <property type="nucleotide sequence ID" value="NZ_JANIBK010000028.1"/>
</dbReference>
<protein>
    <submittedName>
        <fullName evidence="4">Ribosome assembly RNA-binding protein YhbY</fullName>
    </submittedName>
</protein>
<dbReference type="PANTHER" id="PTHR40065">
    <property type="entry name" value="RNA-BINDING PROTEIN YHBY"/>
    <property type="match status" value="1"/>
</dbReference>
<organism evidence="4 5">
    <name type="scientific">Methylomonas rivi</name>
    <dbReference type="NCBI Taxonomy" id="2952226"/>
    <lineage>
        <taxon>Bacteria</taxon>
        <taxon>Pseudomonadati</taxon>
        <taxon>Pseudomonadota</taxon>
        <taxon>Gammaproteobacteria</taxon>
        <taxon>Methylococcales</taxon>
        <taxon>Methylococcaceae</taxon>
        <taxon>Methylomonas</taxon>
    </lineage>
</organism>
<feature type="domain" description="CRM" evidence="3">
    <location>
        <begin position="1"/>
        <end position="88"/>
    </location>
</feature>
<reference evidence="4 5" key="1">
    <citation type="submission" date="2022-07" db="EMBL/GenBank/DDBJ databases">
        <title>Methylomonas rivi sp. nov., Methylomonas rosea sp. nov., Methylomonas aureus sp. nov. and Methylomonas subterranea sp. nov., four novel methanotrophs isolated from a freshwater creek and the deep terrestrial subsurface.</title>
        <authorList>
            <person name="Abin C."/>
            <person name="Sankaranarayanan K."/>
            <person name="Garner C."/>
            <person name="Sindelar R."/>
            <person name="Kotary K."/>
            <person name="Garner R."/>
            <person name="Barclay S."/>
            <person name="Lawson P."/>
            <person name="Krumholz L."/>
        </authorList>
    </citation>
    <scope>NUCLEOTIDE SEQUENCE [LARGE SCALE GENOMIC DNA]</scope>
    <source>
        <strain evidence="4 5">WSC-6</strain>
    </source>
</reference>
<dbReference type="InterPro" id="IPR001890">
    <property type="entry name" value="RNA-binding_CRM"/>
</dbReference>
<name>A0ABT1U3D6_9GAMM</name>
<gene>
    <name evidence="4" type="primary">yhbY</name>
    <name evidence="4" type="ORF">NP596_07615</name>
</gene>
<dbReference type="InterPro" id="IPR017924">
    <property type="entry name" value="RNA-binding_YhbY"/>
</dbReference>
<evidence type="ECO:0000313" key="4">
    <source>
        <dbReference type="EMBL" id="MCQ8128322.1"/>
    </source>
</evidence>
<keyword evidence="5" id="KW-1185">Reference proteome</keyword>
<dbReference type="Pfam" id="PF01985">
    <property type="entry name" value="CRS1_YhbY"/>
    <property type="match status" value="1"/>
</dbReference>
<dbReference type="SMART" id="SM01103">
    <property type="entry name" value="CRS1_YhbY"/>
    <property type="match status" value="1"/>
</dbReference>
<sequence length="88" mass="9859">MNPIEKKKLKAQAHPLNPVVMIGQSGLTPAVLKEINVALDAHELIKVKIRAERDERNVIKEQICTDTHAELVQSIGQVAVIYRKNPKK</sequence>
<evidence type="ECO:0000256" key="2">
    <source>
        <dbReference type="PROSITE-ProRule" id="PRU00626"/>
    </source>
</evidence>
<evidence type="ECO:0000313" key="5">
    <source>
        <dbReference type="Proteomes" id="UP001524586"/>
    </source>
</evidence>
<dbReference type="EMBL" id="JANIBK010000028">
    <property type="protein sequence ID" value="MCQ8128322.1"/>
    <property type="molecule type" value="Genomic_DNA"/>
</dbReference>
<evidence type="ECO:0000259" key="3">
    <source>
        <dbReference type="PROSITE" id="PS51295"/>
    </source>
</evidence>
<dbReference type="Proteomes" id="UP001524586">
    <property type="component" value="Unassembled WGS sequence"/>
</dbReference>
<dbReference type="PROSITE" id="PS51295">
    <property type="entry name" value="CRM"/>
    <property type="match status" value="1"/>
</dbReference>
<dbReference type="SUPFAM" id="SSF75471">
    <property type="entry name" value="YhbY-like"/>
    <property type="match status" value="1"/>
</dbReference>
<evidence type="ECO:0000256" key="1">
    <source>
        <dbReference type="ARBA" id="ARBA00022884"/>
    </source>
</evidence>
<dbReference type="PANTHER" id="PTHR40065:SF3">
    <property type="entry name" value="RNA-BINDING PROTEIN YHBY"/>
    <property type="match status" value="1"/>
</dbReference>
<dbReference type="InterPro" id="IPR051925">
    <property type="entry name" value="RNA-binding_domain"/>
</dbReference>
<dbReference type="InterPro" id="IPR035920">
    <property type="entry name" value="YhbY-like_sf"/>
</dbReference>